<reference evidence="2 3" key="1">
    <citation type="submission" date="2015-06" db="EMBL/GenBank/DDBJ databases">
        <title>New insights into the roles of widespread benthic archaea in carbon and nitrogen cycling.</title>
        <authorList>
            <person name="Lazar C.S."/>
            <person name="Baker B.J."/>
            <person name="Seitz K.W."/>
            <person name="Hyde A.S."/>
            <person name="Dick G.J."/>
            <person name="Hinrichs K.-U."/>
            <person name="Teske A.P."/>
        </authorList>
    </citation>
    <scope>NUCLEOTIDE SEQUENCE [LARGE SCALE GENOMIC DNA]</scope>
    <source>
        <strain evidence="2">DG-45</strain>
    </source>
</reference>
<dbReference type="GO" id="GO:0008410">
    <property type="term" value="F:CoA-transferase activity"/>
    <property type="evidence" value="ECO:0007669"/>
    <property type="project" value="TreeGrafter"/>
</dbReference>
<evidence type="ECO:0000313" key="2">
    <source>
        <dbReference type="EMBL" id="KON29230.1"/>
    </source>
</evidence>
<gene>
    <name evidence="2" type="ORF">AC482_07120</name>
</gene>
<keyword evidence="1" id="KW-0808">Transferase</keyword>
<organism evidence="2 3">
    <name type="scientific">miscellaneous Crenarchaeota group-15 archaeon DG-45</name>
    <dbReference type="NCBI Taxonomy" id="1685127"/>
    <lineage>
        <taxon>Archaea</taxon>
        <taxon>Candidatus Bathyarchaeota</taxon>
        <taxon>MCG-15</taxon>
    </lineage>
</organism>
<dbReference type="Gene3D" id="3.40.50.10540">
    <property type="entry name" value="Crotonobetainyl-coa:carnitine coa-transferase, domain 1"/>
    <property type="match status" value="1"/>
</dbReference>
<name>A0A0M0BLK2_9ARCH</name>
<dbReference type="AlphaFoldDB" id="A0A0M0BLK2"/>
<dbReference type="SUPFAM" id="SSF89796">
    <property type="entry name" value="CoA-transferase family III (CaiB/BaiF)"/>
    <property type="match status" value="1"/>
</dbReference>
<dbReference type="PANTHER" id="PTHR48207:SF3">
    <property type="entry name" value="SUCCINATE--HYDROXYMETHYLGLUTARATE COA-TRANSFERASE"/>
    <property type="match status" value="1"/>
</dbReference>
<dbReference type="PANTHER" id="PTHR48207">
    <property type="entry name" value="SUCCINATE--HYDROXYMETHYLGLUTARATE COA-TRANSFERASE"/>
    <property type="match status" value="1"/>
</dbReference>
<comment type="caution">
    <text evidence="2">The sequence shown here is derived from an EMBL/GenBank/DDBJ whole genome shotgun (WGS) entry which is preliminary data.</text>
</comment>
<dbReference type="InterPro" id="IPR023606">
    <property type="entry name" value="CoA-Trfase_III_dom_1_sf"/>
</dbReference>
<sequence>MRVKPLEGIRVLDLTHAHAGPICTLYLGGMGAEVIKIEPPWGEINRLFPPLVRGMSPYFEFLDRNKKGVTLNLKHPRGVEIFKELAKGADVVVENFSPGTMDDLGLGWETLRGLNPGIILASISGFGQTGPWSRRRSFDPIAQAASGYMWLMGEGGDPEEPPTRAPEAIADTVPGLTALIGILAALVHRAETGRGERIDVAMMDAMVAVSPSFAFRTIAGTTFRRALNAYSVGVYGSHRARDGHVMLSLAPGRITDAFMELAGMEELTEEAIAAWVAERTVDEVVELLVDAAVPVAPVHDLDDVLANEHARAREMFVELDHPVLGEVTLPGFPIKFSGAEDDLTTPAPRLGQHSEEVYSELLGLSEGDLKELRREGVI</sequence>
<evidence type="ECO:0008006" key="4">
    <source>
        <dbReference type="Google" id="ProtNLM"/>
    </source>
</evidence>
<dbReference type="Pfam" id="PF02515">
    <property type="entry name" value="CoA_transf_3"/>
    <property type="match status" value="1"/>
</dbReference>
<proteinExistence type="predicted"/>
<dbReference type="InterPro" id="IPR050483">
    <property type="entry name" value="CoA-transferase_III_domain"/>
</dbReference>
<protein>
    <recommendedName>
        <fullName evidence="4">CoA transferase</fullName>
    </recommendedName>
</protein>
<dbReference type="InterPro" id="IPR003673">
    <property type="entry name" value="CoA-Trfase_fam_III"/>
</dbReference>
<evidence type="ECO:0000256" key="1">
    <source>
        <dbReference type="ARBA" id="ARBA00022679"/>
    </source>
</evidence>
<accession>A0A0M0BLK2</accession>
<evidence type="ECO:0000313" key="3">
    <source>
        <dbReference type="Proteomes" id="UP000037210"/>
    </source>
</evidence>
<dbReference type="EMBL" id="LFWZ01000072">
    <property type="protein sequence ID" value="KON29230.1"/>
    <property type="molecule type" value="Genomic_DNA"/>
</dbReference>
<dbReference type="Proteomes" id="UP000037210">
    <property type="component" value="Unassembled WGS sequence"/>
</dbReference>